<protein>
    <recommendedName>
        <fullName evidence="7">Metadherin a</fullName>
    </recommendedName>
</protein>
<feature type="region of interest" description="Disordered" evidence="3">
    <location>
        <begin position="80"/>
        <end position="113"/>
    </location>
</feature>
<dbReference type="GO" id="GO:0003712">
    <property type="term" value="F:transcription coregulator activity"/>
    <property type="evidence" value="ECO:0007669"/>
    <property type="project" value="TreeGrafter"/>
</dbReference>
<feature type="region of interest" description="Disordered" evidence="3">
    <location>
        <begin position="350"/>
        <end position="415"/>
    </location>
</feature>
<sequence length="415" mass="45006">MAGDLQGFALEKAELLSSRFKELLSSGQGYVRAQFGLDLGLKPELYPTWVILCTAAVGLLLVLGLSWAAVCGGAFVGKKRGSPVTHRSGEPVKASFAKAAKPEEQKKRNKKKTVKVPHCLLPAILSLHVHPPVQAKKNKKKNKIDGKPVQHVSNNDGKEHDEGAWETKVSNREKRQQRRKDKGPEDSGSPGSVEAPKAHVTAAVATAPTTSGAGKYRADAWIFLSLNVLISPFSDCCLSASLVPSGWREESSVNGGGWADTSLKLSGQMGTMEGVKWSTISTAPRYRAPAEPQRWGRETQGTTSACNNYTSNSTYENKLFNSFASIIYILFEIKHGLAAVDPGSDWNAPTEHWGNYEESPVLISPGPLPKPKEQPDPEDPSEGAAKSKKKRKKKKKTEEEAAAEAQARKSVRVSE</sequence>
<evidence type="ECO:0000313" key="5">
    <source>
        <dbReference type="Ensembl" id="ENSATEP00000068374.1"/>
    </source>
</evidence>
<dbReference type="PANTHER" id="PTHR23251:SF0">
    <property type="entry name" value="PROTEIN LYRIC"/>
    <property type="match status" value="1"/>
</dbReference>
<keyword evidence="6" id="KW-1185">Reference proteome</keyword>
<reference evidence="5" key="2">
    <citation type="submission" date="2025-08" db="UniProtKB">
        <authorList>
            <consortium name="Ensembl"/>
        </authorList>
    </citation>
    <scope>IDENTIFICATION</scope>
</reference>
<feature type="region of interest" description="Disordered" evidence="3">
    <location>
        <begin position="131"/>
        <end position="198"/>
    </location>
</feature>
<comment type="subcellular location">
    <subcellularLocation>
        <location evidence="1">Nucleus</location>
    </subcellularLocation>
</comment>
<reference evidence="5" key="1">
    <citation type="submission" date="2021-04" db="EMBL/GenBank/DDBJ databases">
        <authorList>
            <consortium name="Wellcome Sanger Institute Data Sharing"/>
        </authorList>
    </citation>
    <scope>NUCLEOTIDE SEQUENCE [LARGE SCALE GENOMIC DNA]</scope>
</reference>
<evidence type="ECO:0000313" key="6">
    <source>
        <dbReference type="Proteomes" id="UP000265040"/>
    </source>
</evidence>
<keyword evidence="4" id="KW-0812">Transmembrane</keyword>
<dbReference type="AlphaFoldDB" id="A0A7N6C018"/>
<evidence type="ECO:0000256" key="4">
    <source>
        <dbReference type="SAM" id="Phobius"/>
    </source>
</evidence>
<dbReference type="GO" id="GO:0005634">
    <property type="term" value="C:nucleus"/>
    <property type="evidence" value="ECO:0007669"/>
    <property type="project" value="UniProtKB-SubCell"/>
</dbReference>
<organism evidence="5 6">
    <name type="scientific">Anabas testudineus</name>
    <name type="common">Climbing perch</name>
    <name type="synonym">Anthias testudineus</name>
    <dbReference type="NCBI Taxonomy" id="64144"/>
    <lineage>
        <taxon>Eukaryota</taxon>
        <taxon>Metazoa</taxon>
        <taxon>Chordata</taxon>
        <taxon>Craniata</taxon>
        <taxon>Vertebrata</taxon>
        <taxon>Euteleostomi</taxon>
        <taxon>Actinopterygii</taxon>
        <taxon>Neopterygii</taxon>
        <taxon>Teleostei</taxon>
        <taxon>Neoteleostei</taxon>
        <taxon>Acanthomorphata</taxon>
        <taxon>Anabantaria</taxon>
        <taxon>Anabantiformes</taxon>
        <taxon>Anabantoidei</taxon>
        <taxon>Anabantidae</taxon>
        <taxon>Anabas</taxon>
    </lineage>
</organism>
<dbReference type="InParanoid" id="A0A7N6C018"/>
<dbReference type="GO" id="GO:0045766">
    <property type="term" value="P:positive regulation of angiogenesis"/>
    <property type="evidence" value="ECO:0007669"/>
    <property type="project" value="InterPro"/>
</dbReference>
<dbReference type="GO" id="GO:0043066">
    <property type="term" value="P:negative regulation of apoptotic process"/>
    <property type="evidence" value="ECO:0007669"/>
    <property type="project" value="InterPro"/>
</dbReference>
<keyword evidence="4" id="KW-0472">Membrane</keyword>
<dbReference type="Ensembl" id="ENSATET00000045029.1">
    <property type="protein sequence ID" value="ENSATEP00000068374.1"/>
    <property type="gene ID" value="ENSATEG00000028713.2"/>
</dbReference>
<accession>A0A7N6C018</accession>
<dbReference type="InterPro" id="IPR052305">
    <property type="entry name" value="TransReg_TumorExp"/>
</dbReference>
<reference evidence="5" key="3">
    <citation type="submission" date="2025-09" db="UniProtKB">
        <authorList>
            <consortium name="Ensembl"/>
        </authorList>
    </citation>
    <scope>IDENTIFICATION</scope>
</reference>
<evidence type="ECO:0000256" key="3">
    <source>
        <dbReference type="SAM" id="MobiDB-lite"/>
    </source>
</evidence>
<dbReference type="GeneTree" id="ENSGT00940000154181"/>
<evidence type="ECO:0000256" key="2">
    <source>
        <dbReference type="ARBA" id="ARBA00023242"/>
    </source>
</evidence>
<dbReference type="PANTHER" id="PTHR23251">
    <property type="entry name" value="LYSINE-RICH CEACAM1 CO-ISOLATED PROTEIN LYRIC PROTEIN"/>
    <property type="match status" value="1"/>
</dbReference>
<feature type="compositionally biased region" description="Basic residues" evidence="3">
    <location>
        <begin position="386"/>
        <end position="395"/>
    </location>
</feature>
<evidence type="ECO:0000256" key="1">
    <source>
        <dbReference type="ARBA" id="ARBA00004123"/>
    </source>
</evidence>
<dbReference type="InterPro" id="IPR031402">
    <property type="entry name" value="LYRIC"/>
</dbReference>
<feature type="transmembrane region" description="Helical" evidence="4">
    <location>
        <begin position="49"/>
        <end position="77"/>
    </location>
</feature>
<dbReference type="Pfam" id="PF15686">
    <property type="entry name" value="LYRIC"/>
    <property type="match status" value="3"/>
</dbReference>
<name>A0A7N6C018_ANATE</name>
<dbReference type="GO" id="GO:0043123">
    <property type="term" value="P:positive regulation of canonical NF-kappaB signal transduction"/>
    <property type="evidence" value="ECO:0007669"/>
    <property type="project" value="InterPro"/>
</dbReference>
<dbReference type="GO" id="GO:0006357">
    <property type="term" value="P:regulation of transcription by RNA polymerase II"/>
    <property type="evidence" value="ECO:0007669"/>
    <property type="project" value="TreeGrafter"/>
</dbReference>
<evidence type="ECO:0008006" key="7">
    <source>
        <dbReference type="Google" id="ProtNLM"/>
    </source>
</evidence>
<feature type="compositionally biased region" description="Basic and acidic residues" evidence="3">
    <location>
        <begin position="156"/>
        <end position="174"/>
    </location>
</feature>
<dbReference type="Proteomes" id="UP000265040">
    <property type="component" value="Chromosome 11"/>
</dbReference>
<proteinExistence type="predicted"/>
<keyword evidence="4" id="KW-1133">Transmembrane helix</keyword>
<keyword evidence="2" id="KW-0539">Nucleus</keyword>